<protein>
    <recommendedName>
        <fullName evidence="3">P-loop containing nucleoside triphosphate hydrolase protein</fullName>
    </recommendedName>
</protein>
<gene>
    <name evidence="1" type="ORF">C2G38_2191131</name>
</gene>
<dbReference type="Gene3D" id="3.40.50.300">
    <property type="entry name" value="P-loop containing nucleotide triphosphate hydrolases"/>
    <property type="match status" value="2"/>
</dbReference>
<proteinExistence type="predicted"/>
<dbReference type="OrthoDB" id="10585110at2759"/>
<dbReference type="EMBL" id="QKWP01000709">
    <property type="protein sequence ID" value="RIB15985.1"/>
    <property type="molecule type" value="Genomic_DNA"/>
</dbReference>
<evidence type="ECO:0008006" key="3">
    <source>
        <dbReference type="Google" id="ProtNLM"/>
    </source>
</evidence>
<sequence length="254" mass="29213">MYDKIFGETHLNHKDTVSEALECLKEGKIPVITGKCGSGKSTDWVQQILSHFKWSGLGRNRISLVKNHSSTLPKVYSGSIDTFDIDGHNVFTNGWLQHAGISFLDDDYIIILDEIHELDEDALILMECYKELLIPENIHFESAVFYYLNQYPDKKTLVIHPSLTTCIKLYDTLMNTVKRKCQIIHGKDVNINDDTEIIFGTNVWNAGLTWKDCEFVIESGKYMSQHNRVFLKLLIQVRRLLYKGKCEQDGYMLG</sequence>
<keyword evidence="2" id="KW-1185">Reference proteome</keyword>
<dbReference type="InterPro" id="IPR027417">
    <property type="entry name" value="P-loop_NTPase"/>
</dbReference>
<dbReference type="Proteomes" id="UP000266673">
    <property type="component" value="Unassembled WGS sequence"/>
</dbReference>
<evidence type="ECO:0000313" key="1">
    <source>
        <dbReference type="EMBL" id="RIB15985.1"/>
    </source>
</evidence>
<comment type="caution">
    <text evidence="1">The sequence shown here is derived from an EMBL/GenBank/DDBJ whole genome shotgun (WGS) entry which is preliminary data.</text>
</comment>
<dbReference type="AlphaFoldDB" id="A0A397V0Q7"/>
<reference evidence="1 2" key="1">
    <citation type="submission" date="2018-06" db="EMBL/GenBank/DDBJ databases">
        <title>Comparative genomics reveals the genomic features of Rhizophagus irregularis, R. cerebriforme, R. diaphanum and Gigaspora rosea, and their symbiotic lifestyle signature.</title>
        <authorList>
            <person name="Morin E."/>
            <person name="San Clemente H."/>
            <person name="Chen E.C.H."/>
            <person name="De La Providencia I."/>
            <person name="Hainaut M."/>
            <person name="Kuo A."/>
            <person name="Kohler A."/>
            <person name="Murat C."/>
            <person name="Tang N."/>
            <person name="Roy S."/>
            <person name="Loubradou J."/>
            <person name="Henrissat B."/>
            <person name="Grigoriev I.V."/>
            <person name="Corradi N."/>
            <person name="Roux C."/>
            <person name="Martin F.M."/>
        </authorList>
    </citation>
    <scope>NUCLEOTIDE SEQUENCE [LARGE SCALE GENOMIC DNA]</scope>
    <source>
        <strain evidence="1 2">DAOM 194757</strain>
    </source>
</reference>
<evidence type="ECO:0000313" key="2">
    <source>
        <dbReference type="Proteomes" id="UP000266673"/>
    </source>
</evidence>
<name>A0A397V0Q7_9GLOM</name>
<dbReference type="SUPFAM" id="SSF52540">
    <property type="entry name" value="P-loop containing nucleoside triphosphate hydrolases"/>
    <property type="match status" value="1"/>
</dbReference>
<accession>A0A397V0Q7</accession>
<organism evidence="1 2">
    <name type="scientific">Gigaspora rosea</name>
    <dbReference type="NCBI Taxonomy" id="44941"/>
    <lineage>
        <taxon>Eukaryota</taxon>
        <taxon>Fungi</taxon>
        <taxon>Fungi incertae sedis</taxon>
        <taxon>Mucoromycota</taxon>
        <taxon>Glomeromycotina</taxon>
        <taxon>Glomeromycetes</taxon>
        <taxon>Diversisporales</taxon>
        <taxon>Gigasporaceae</taxon>
        <taxon>Gigaspora</taxon>
    </lineage>
</organism>